<reference evidence="2" key="2">
    <citation type="submission" date="2025-05" db="UniProtKB">
        <authorList>
            <consortium name="Ensembl"/>
        </authorList>
    </citation>
    <scope>IDENTIFICATION</scope>
</reference>
<evidence type="ECO:0000313" key="2">
    <source>
        <dbReference type="Ensembl" id="ENSBIXP00005009511.1"/>
    </source>
</evidence>
<dbReference type="GO" id="GO:0005886">
    <property type="term" value="C:plasma membrane"/>
    <property type="evidence" value="ECO:0007669"/>
    <property type="project" value="InterPro"/>
</dbReference>
<accession>A0A4W2FUJ2</accession>
<proteinExistence type="predicted"/>
<evidence type="ECO:0000256" key="1">
    <source>
        <dbReference type="SAM" id="Phobius"/>
    </source>
</evidence>
<organism evidence="2 4">
    <name type="scientific">Bos indicus x Bos taurus</name>
    <name type="common">Hybrid cattle</name>
    <dbReference type="NCBI Taxonomy" id="30522"/>
    <lineage>
        <taxon>Eukaryota</taxon>
        <taxon>Metazoa</taxon>
        <taxon>Chordata</taxon>
        <taxon>Craniata</taxon>
        <taxon>Vertebrata</taxon>
        <taxon>Euteleostomi</taxon>
        <taxon>Mammalia</taxon>
        <taxon>Eutheria</taxon>
        <taxon>Laurasiatheria</taxon>
        <taxon>Artiodactyla</taxon>
        <taxon>Ruminantia</taxon>
        <taxon>Pecora</taxon>
        <taxon>Bovidae</taxon>
        <taxon>Bovinae</taxon>
        <taxon>Bos</taxon>
    </lineage>
</organism>
<feature type="transmembrane region" description="Helical" evidence="1">
    <location>
        <begin position="78"/>
        <end position="98"/>
    </location>
</feature>
<dbReference type="GO" id="GO:0050910">
    <property type="term" value="P:detection of mechanical stimulus involved in sensory perception of sound"/>
    <property type="evidence" value="ECO:0007669"/>
    <property type="project" value="TreeGrafter"/>
</dbReference>
<name>A0A4W2FUJ2_BOBOX</name>
<dbReference type="PANTHER" id="PTHR23302:SF18">
    <property type="entry name" value="TRANSMEMBRANE CHANNEL-LIKE PROTEIN 1"/>
    <property type="match status" value="1"/>
</dbReference>
<keyword evidence="3" id="KW-1185">Reference proteome</keyword>
<dbReference type="Proteomes" id="UP000314981">
    <property type="component" value="Chromosome 8"/>
</dbReference>
<keyword evidence="1" id="KW-1133">Transmembrane helix</keyword>
<sequence length="254" mass="29084">MLTPSLPFVNEVSKEHPGRHGLNTWHEPSYTEFDISGNVLALIFNQGMICGKNRMFEVIGETLEHDFPSWMAKILRQLSNPGLVIAVVLVMALTIYYLNATAKGQKAANLDLKKKMKQQALENKMRNKKMAAARAGLSSVMFAFFFPMNSMLFLFFPPLKMGHLVQRGIIAIASHLILVTVHLFSPFRLHILRVQLFSSGRKKRQRKIQEHKSSISDRKGLLLIDGRLRKHPYSYANSRDRYTISPAHFDHFYT</sequence>
<protein>
    <submittedName>
        <fullName evidence="2">Transmembrane channel like 1</fullName>
    </submittedName>
</protein>
<feature type="transmembrane region" description="Helical" evidence="1">
    <location>
        <begin position="135"/>
        <end position="156"/>
    </location>
</feature>
<evidence type="ECO:0000313" key="3">
    <source>
        <dbReference type="Proteomes" id="UP000314981"/>
    </source>
</evidence>
<keyword evidence="1" id="KW-0812">Transmembrane</keyword>
<dbReference type="GO" id="GO:0005245">
    <property type="term" value="F:voltage-gated calcium channel activity"/>
    <property type="evidence" value="ECO:0007669"/>
    <property type="project" value="TreeGrafter"/>
</dbReference>
<keyword evidence="1" id="KW-0472">Membrane</keyword>
<dbReference type="InterPro" id="IPR038900">
    <property type="entry name" value="TMC"/>
</dbReference>
<dbReference type="Ensembl" id="ENSBIXT00000047259.1">
    <property type="protein sequence ID" value="ENSBIXP00000016012.1"/>
    <property type="gene ID" value="ENSBIXG00000003723.1"/>
</dbReference>
<dbReference type="GO" id="GO:0060005">
    <property type="term" value="P:vestibular reflex"/>
    <property type="evidence" value="ECO:0007669"/>
    <property type="project" value="TreeGrafter"/>
</dbReference>
<gene>
    <name evidence="2" type="primary">TMC1</name>
</gene>
<dbReference type="Proteomes" id="UP000429181">
    <property type="component" value="Chromosome 8"/>
</dbReference>
<evidence type="ECO:0000313" key="4">
    <source>
        <dbReference type="Proteomes" id="UP000429181"/>
    </source>
</evidence>
<feature type="transmembrane region" description="Helical" evidence="1">
    <location>
        <begin position="168"/>
        <end position="187"/>
    </location>
</feature>
<dbReference type="Ensembl" id="ENSBIXT00005044730.1">
    <property type="protein sequence ID" value="ENSBIXP00005009511.1"/>
    <property type="gene ID" value="ENSBIXG00005005407.1"/>
</dbReference>
<reference evidence="3 4" key="1">
    <citation type="submission" date="2018-11" db="EMBL/GenBank/DDBJ databases">
        <title>Haplotype-resolved cattle genomes.</title>
        <authorList>
            <person name="Low W.Y."/>
            <person name="Tearle R."/>
            <person name="Bickhart D.M."/>
            <person name="Rosen B.D."/>
            <person name="Koren S."/>
            <person name="Rhie A."/>
            <person name="Hiendleder S."/>
            <person name="Phillippy A.M."/>
            <person name="Smith T.P.L."/>
            <person name="Williams J.L."/>
        </authorList>
    </citation>
    <scope>NUCLEOTIDE SEQUENCE [LARGE SCALE GENOMIC DNA]</scope>
</reference>
<dbReference type="GO" id="GO:0008381">
    <property type="term" value="F:mechanosensitive monoatomic ion channel activity"/>
    <property type="evidence" value="ECO:0007669"/>
    <property type="project" value="TreeGrafter"/>
</dbReference>
<dbReference type="GeneTree" id="ENSGT01050000244942"/>
<dbReference type="PANTHER" id="PTHR23302">
    <property type="entry name" value="TRANSMEMBRANE CHANNEL-RELATED"/>
    <property type="match status" value="1"/>
</dbReference>
<dbReference type="AlphaFoldDB" id="A0A4W2FUJ2"/>